<name>A0A8J7S1Q7_9PROT</name>
<keyword evidence="8" id="KW-1185">Reference proteome</keyword>
<keyword evidence="2 5" id="KW-0812">Transmembrane</keyword>
<feature type="transmembrane region" description="Helical" evidence="5">
    <location>
        <begin position="171"/>
        <end position="192"/>
    </location>
</feature>
<feature type="transmembrane region" description="Helical" evidence="5">
    <location>
        <begin position="299"/>
        <end position="317"/>
    </location>
</feature>
<dbReference type="Proteomes" id="UP000672602">
    <property type="component" value="Unassembled WGS sequence"/>
</dbReference>
<feature type="transmembrane region" description="Helical" evidence="5">
    <location>
        <begin position="79"/>
        <end position="100"/>
    </location>
</feature>
<reference evidence="7" key="1">
    <citation type="submission" date="2021-04" db="EMBL/GenBank/DDBJ databases">
        <authorList>
            <person name="Zhang D.-C."/>
        </authorList>
    </citation>
    <scope>NUCLEOTIDE SEQUENCE</scope>
    <source>
        <strain evidence="7">CGMCC 1.15697</strain>
    </source>
</reference>
<comment type="subcellular location">
    <subcellularLocation>
        <location evidence="1">Membrane</location>
        <topology evidence="1">Multi-pass membrane protein</topology>
    </subcellularLocation>
</comment>
<evidence type="ECO:0000256" key="3">
    <source>
        <dbReference type="ARBA" id="ARBA00022989"/>
    </source>
</evidence>
<dbReference type="InterPro" id="IPR004481">
    <property type="entry name" value="K/Na/Ca-exchanger"/>
</dbReference>
<dbReference type="GO" id="GO:0006874">
    <property type="term" value="P:intracellular calcium ion homeostasis"/>
    <property type="evidence" value="ECO:0007669"/>
    <property type="project" value="TreeGrafter"/>
</dbReference>
<dbReference type="Gene3D" id="6.10.280.80">
    <property type="entry name" value="NCX, peripheral helical region"/>
    <property type="match status" value="1"/>
</dbReference>
<keyword evidence="4 5" id="KW-0472">Membrane</keyword>
<dbReference type="AlphaFoldDB" id="A0A8J7S1Q7"/>
<dbReference type="Pfam" id="PF01699">
    <property type="entry name" value="Na_Ca_ex"/>
    <property type="match status" value="2"/>
</dbReference>
<sequence>MTVLLIALGLVCLVVGGEGLVRGSVAVARGLGVSPLLIGLTLVGFGTSTPELMTSLAAAFANSPGLAIGNVVGSNIANILLILGVTAVIVPVATVRAALWRDGTALGIATTACLAVVLAGTAGRVAGALLVTLLGLYLLYTIRRERRVPDAAAELHGAEATMAEPGPRSPWLAVAMTVGGLCLTMLGAHLLVRGAIDLAAAAGLSETLIGLTIVAVGTSLPELTASVVAACRRQTDLAFGNIIGSNLFNILGILGITALVRPIPVPPEIVTLDIWVMLGATAAMLVFATTGARLVRLEGAALVAAYGGYIAWLAAGAI</sequence>
<dbReference type="InterPro" id="IPR044880">
    <property type="entry name" value="NCX_ion-bd_dom_sf"/>
</dbReference>
<dbReference type="EMBL" id="JAGMWN010000007">
    <property type="protein sequence ID" value="MBP5858265.1"/>
    <property type="molecule type" value="Genomic_DNA"/>
</dbReference>
<feature type="transmembrane region" description="Helical" evidence="5">
    <location>
        <begin position="106"/>
        <end position="139"/>
    </location>
</feature>
<evidence type="ECO:0000313" key="7">
    <source>
        <dbReference type="EMBL" id="MBP5858265.1"/>
    </source>
</evidence>
<comment type="caution">
    <text evidence="7">The sequence shown here is derived from an EMBL/GenBank/DDBJ whole genome shotgun (WGS) entry which is preliminary data.</text>
</comment>
<evidence type="ECO:0000256" key="1">
    <source>
        <dbReference type="ARBA" id="ARBA00004141"/>
    </source>
</evidence>
<dbReference type="Gene3D" id="1.20.1420.30">
    <property type="entry name" value="NCX, central ion-binding region"/>
    <property type="match status" value="1"/>
</dbReference>
<feature type="domain" description="Sodium/calcium exchanger membrane region" evidence="6">
    <location>
        <begin position="173"/>
        <end position="313"/>
    </location>
</feature>
<dbReference type="PANTHER" id="PTHR10846">
    <property type="entry name" value="SODIUM/POTASSIUM/CALCIUM EXCHANGER"/>
    <property type="match status" value="1"/>
</dbReference>
<feature type="domain" description="Sodium/calcium exchanger membrane region" evidence="6">
    <location>
        <begin position="3"/>
        <end position="142"/>
    </location>
</feature>
<dbReference type="GO" id="GO:0008273">
    <property type="term" value="F:calcium, potassium:sodium antiporter activity"/>
    <property type="evidence" value="ECO:0007669"/>
    <property type="project" value="TreeGrafter"/>
</dbReference>
<evidence type="ECO:0000313" key="8">
    <source>
        <dbReference type="Proteomes" id="UP000672602"/>
    </source>
</evidence>
<evidence type="ECO:0000256" key="5">
    <source>
        <dbReference type="SAM" id="Phobius"/>
    </source>
</evidence>
<feature type="transmembrane region" description="Helical" evidence="5">
    <location>
        <begin position="272"/>
        <end position="292"/>
    </location>
</feature>
<proteinExistence type="predicted"/>
<organism evidence="7 8">
    <name type="scientific">Marivibrio halodurans</name>
    <dbReference type="NCBI Taxonomy" id="2039722"/>
    <lineage>
        <taxon>Bacteria</taxon>
        <taxon>Pseudomonadati</taxon>
        <taxon>Pseudomonadota</taxon>
        <taxon>Alphaproteobacteria</taxon>
        <taxon>Rhodospirillales</taxon>
        <taxon>Rhodospirillaceae</taxon>
        <taxon>Marivibrio</taxon>
    </lineage>
</organism>
<accession>A0A8J7S1Q7</accession>
<feature type="transmembrane region" description="Helical" evidence="5">
    <location>
        <begin position="238"/>
        <end position="260"/>
    </location>
</feature>
<dbReference type="GO" id="GO:0005886">
    <property type="term" value="C:plasma membrane"/>
    <property type="evidence" value="ECO:0007669"/>
    <property type="project" value="TreeGrafter"/>
</dbReference>
<evidence type="ECO:0000256" key="4">
    <source>
        <dbReference type="ARBA" id="ARBA00023136"/>
    </source>
</evidence>
<evidence type="ECO:0000259" key="6">
    <source>
        <dbReference type="Pfam" id="PF01699"/>
    </source>
</evidence>
<dbReference type="PANTHER" id="PTHR10846:SF8">
    <property type="entry name" value="INNER MEMBRANE PROTEIN YRBG"/>
    <property type="match status" value="1"/>
</dbReference>
<dbReference type="NCBIfam" id="TIGR00367">
    <property type="entry name" value="calcium/sodium antiporter"/>
    <property type="match status" value="1"/>
</dbReference>
<dbReference type="GO" id="GO:0005262">
    <property type="term" value="F:calcium channel activity"/>
    <property type="evidence" value="ECO:0007669"/>
    <property type="project" value="TreeGrafter"/>
</dbReference>
<protein>
    <submittedName>
        <fullName evidence="7">Calcium/sodium antiporter</fullName>
    </submittedName>
</protein>
<keyword evidence="3 5" id="KW-1133">Transmembrane helix</keyword>
<gene>
    <name evidence="7" type="ORF">KAJ83_14690</name>
</gene>
<evidence type="ECO:0000256" key="2">
    <source>
        <dbReference type="ARBA" id="ARBA00022692"/>
    </source>
</evidence>
<dbReference type="RefSeq" id="WP_210682859.1">
    <property type="nucleotide sequence ID" value="NZ_JAGMWN010000007.1"/>
</dbReference>
<dbReference type="InterPro" id="IPR004837">
    <property type="entry name" value="NaCa_Exmemb"/>
</dbReference>